<proteinExistence type="predicted"/>
<dbReference type="SUPFAM" id="SSF55136">
    <property type="entry name" value="Probable bacterial effector-binding domain"/>
    <property type="match status" value="1"/>
</dbReference>
<organism evidence="3 4">
    <name type="scientific">Paenibacillus rhizoplanae</name>
    <dbReference type="NCBI Taxonomy" id="1917181"/>
    <lineage>
        <taxon>Bacteria</taxon>
        <taxon>Bacillati</taxon>
        <taxon>Bacillota</taxon>
        <taxon>Bacilli</taxon>
        <taxon>Bacillales</taxon>
        <taxon>Paenibacillaceae</taxon>
        <taxon>Paenibacillus</taxon>
    </lineage>
</organism>
<dbReference type="EMBL" id="JBHUKY010000019">
    <property type="protein sequence ID" value="MFD2409893.1"/>
    <property type="molecule type" value="Genomic_DNA"/>
</dbReference>
<dbReference type="Proteomes" id="UP001597448">
    <property type="component" value="Unassembled WGS sequence"/>
</dbReference>
<dbReference type="InterPro" id="IPR029441">
    <property type="entry name" value="Cass2"/>
</dbReference>
<evidence type="ECO:0000313" key="3">
    <source>
        <dbReference type="EMBL" id="MFD2409893.1"/>
    </source>
</evidence>
<dbReference type="SMART" id="SM00422">
    <property type="entry name" value="HTH_MERR"/>
    <property type="match status" value="1"/>
</dbReference>
<dbReference type="SMART" id="SM00871">
    <property type="entry name" value="AraC_E_bind"/>
    <property type="match status" value="1"/>
</dbReference>
<keyword evidence="4" id="KW-1185">Reference proteome</keyword>
<reference evidence="4" key="1">
    <citation type="journal article" date="2019" name="Int. J. Syst. Evol. Microbiol.">
        <title>The Global Catalogue of Microorganisms (GCM) 10K type strain sequencing project: providing services to taxonomists for standard genome sequencing and annotation.</title>
        <authorList>
            <consortium name="The Broad Institute Genomics Platform"/>
            <consortium name="The Broad Institute Genome Sequencing Center for Infectious Disease"/>
            <person name="Wu L."/>
            <person name="Ma J."/>
        </authorList>
    </citation>
    <scope>NUCLEOTIDE SEQUENCE [LARGE SCALE GENOMIC DNA]</scope>
    <source>
        <strain evidence="4">CCM 8725</strain>
    </source>
</reference>
<comment type="caution">
    <text evidence="3">The sequence shown here is derived from an EMBL/GenBank/DDBJ whole genome shotgun (WGS) entry which is preliminary data.</text>
</comment>
<dbReference type="PROSITE" id="PS50937">
    <property type="entry name" value="HTH_MERR_2"/>
    <property type="match status" value="1"/>
</dbReference>
<dbReference type="Gene3D" id="3.20.80.10">
    <property type="entry name" value="Regulatory factor, effector binding domain"/>
    <property type="match status" value="1"/>
</dbReference>
<dbReference type="InterPro" id="IPR047057">
    <property type="entry name" value="MerR_fam"/>
</dbReference>
<dbReference type="PANTHER" id="PTHR30204:SF90">
    <property type="entry name" value="HTH-TYPE TRANSCRIPTIONAL ACTIVATOR MTA"/>
    <property type="match status" value="1"/>
</dbReference>
<dbReference type="Gene3D" id="1.10.1660.10">
    <property type="match status" value="1"/>
</dbReference>
<evidence type="ECO:0000259" key="2">
    <source>
        <dbReference type="PROSITE" id="PS50937"/>
    </source>
</evidence>
<gene>
    <name evidence="3" type="ORF">ACFSX3_08440</name>
</gene>
<dbReference type="RefSeq" id="WP_209987099.1">
    <property type="nucleotide sequence ID" value="NZ_JBHSVQ010000001.1"/>
</dbReference>
<dbReference type="InterPro" id="IPR011256">
    <property type="entry name" value="Reg_factor_effector_dom_sf"/>
</dbReference>
<dbReference type="Pfam" id="PF14526">
    <property type="entry name" value="Cass2"/>
    <property type="match status" value="1"/>
</dbReference>
<dbReference type="PANTHER" id="PTHR30204">
    <property type="entry name" value="REDOX-CYCLING DRUG-SENSING TRANSCRIPTIONAL ACTIVATOR SOXR"/>
    <property type="match status" value="1"/>
</dbReference>
<dbReference type="InterPro" id="IPR000551">
    <property type="entry name" value="MerR-type_HTH_dom"/>
</dbReference>
<evidence type="ECO:0000256" key="1">
    <source>
        <dbReference type="ARBA" id="ARBA00023125"/>
    </source>
</evidence>
<feature type="domain" description="HTH merR-type" evidence="2">
    <location>
        <begin position="1"/>
        <end position="75"/>
    </location>
</feature>
<dbReference type="InterPro" id="IPR010499">
    <property type="entry name" value="AraC_E-bd"/>
</dbReference>
<accession>A0ABW5F4E1</accession>
<evidence type="ECO:0000313" key="4">
    <source>
        <dbReference type="Proteomes" id="UP001597448"/>
    </source>
</evidence>
<name>A0ABW5F4E1_9BACL</name>
<protein>
    <submittedName>
        <fullName evidence="3">Effector binding domain-containing protein</fullName>
    </submittedName>
</protein>
<keyword evidence="1" id="KW-0238">DNA-binding</keyword>
<dbReference type="InterPro" id="IPR009061">
    <property type="entry name" value="DNA-bd_dom_put_sf"/>
</dbReference>
<dbReference type="PRINTS" id="PR00040">
    <property type="entry name" value="HTHMERR"/>
</dbReference>
<sequence>MITTQLSKIGEVSSRYGISSRTLRYYEEIGLIASIREPSSAKRLYSQEMLRRLELILLLKQLSFSVKDITAVLLASELSTAVGVFCNKLGEVQREISNMLVLRELLERYVELLQAQGVAKGNAIGLLLEQSKKINLDVAAMFREGELNIETEESGRMEHQLVKLGDHQVRFIELKPMKVAYYQTTAGNQPEDEAWNVLYAWVKEKGLDQVTATRYFGFNQPGAQNEHGYEMWATVSEDTEPSGEVRIKQVSGALYAVSSLYGLDIPEAWNRLNEWVQSSKYQPGPGQWLEEHFLFNGDMFVNEAFQLDLYYPVAIQAKG</sequence>
<dbReference type="SUPFAM" id="SSF46955">
    <property type="entry name" value="Putative DNA-binding domain"/>
    <property type="match status" value="1"/>
</dbReference>
<dbReference type="Pfam" id="PF13411">
    <property type="entry name" value="MerR_1"/>
    <property type="match status" value="1"/>
</dbReference>